<comment type="caution">
    <text evidence="2">The sequence shown here is derived from an EMBL/GenBank/DDBJ whole genome shotgun (WGS) entry which is preliminary data.</text>
</comment>
<dbReference type="STRING" id="90262.A0A1X2IIF0"/>
<dbReference type="Proteomes" id="UP000193560">
    <property type="component" value="Unassembled WGS sequence"/>
</dbReference>
<protein>
    <submittedName>
        <fullName evidence="2">Uncharacterized protein</fullName>
    </submittedName>
</protein>
<keyword evidence="3" id="KW-1185">Reference proteome</keyword>
<organism evidence="2 3">
    <name type="scientific">Absidia repens</name>
    <dbReference type="NCBI Taxonomy" id="90262"/>
    <lineage>
        <taxon>Eukaryota</taxon>
        <taxon>Fungi</taxon>
        <taxon>Fungi incertae sedis</taxon>
        <taxon>Mucoromycota</taxon>
        <taxon>Mucoromycotina</taxon>
        <taxon>Mucoromycetes</taxon>
        <taxon>Mucorales</taxon>
        <taxon>Cunninghamellaceae</taxon>
        <taxon>Absidia</taxon>
    </lineage>
</organism>
<feature type="compositionally biased region" description="Acidic residues" evidence="1">
    <location>
        <begin position="29"/>
        <end position="50"/>
    </location>
</feature>
<feature type="compositionally biased region" description="Basic residues" evidence="1">
    <location>
        <begin position="143"/>
        <end position="155"/>
    </location>
</feature>
<evidence type="ECO:0000313" key="2">
    <source>
        <dbReference type="EMBL" id="ORZ17129.1"/>
    </source>
</evidence>
<sequence>MDQNSVAANGWGVPIPEETSHSRYGSEQNSDEGSDYSEFDSEEEDDDDDYAPLQMGTWGAQPTGAQADVNAIQMPDWNERPMDETPSLTFTSADWGKLCDPKVVIKSGIGSGNLHRKGANYKPVNEQQILNQRLKIGPPIPSGKKKKKRGGKSGKRPPPPPSSRPPPPSGALRPPSSSRRPPLTQSAWGSSLSSTPFWESGGAKASKYAATPSSAEPSKAAPQQTSPGARPLPGAASKWATQPLQENFAPPAPQQQAPAAAPAKRLGTSASKYAPAAPATPAIPAPAAAAAAPVAVSTPTPPPPAAAVHGTISLADNAPVTPPRTTIFQLNIELIPGVSAILPVYETDDYRVLVKEFGAKHHLTISAQAESSFAEKIRLMVAELRNQQAQQ</sequence>
<feature type="compositionally biased region" description="Polar residues" evidence="1">
    <location>
        <begin position="183"/>
        <end position="197"/>
    </location>
</feature>
<proteinExistence type="predicted"/>
<evidence type="ECO:0000313" key="3">
    <source>
        <dbReference type="Proteomes" id="UP000193560"/>
    </source>
</evidence>
<feature type="compositionally biased region" description="Low complexity" evidence="1">
    <location>
        <begin position="254"/>
        <end position="263"/>
    </location>
</feature>
<dbReference type="EMBL" id="MCGE01000010">
    <property type="protein sequence ID" value="ORZ17129.1"/>
    <property type="molecule type" value="Genomic_DNA"/>
</dbReference>
<accession>A0A1X2IIF0</accession>
<feature type="region of interest" description="Disordered" evidence="1">
    <location>
        <begin position="107"/>
        <end position="266"/>
    </location>
</feature>
<gene>
    <name evidence="2" type="ORF">BCR42DRAFT_413981</name>
</gene>
<name>A0A1X2IIF0_9FUNG</name>
<dbReference type="OrthoDB" id="2273669at2759"/>
<evidence type="ECO:0000256" key="1">
    <source>
        <dbReference type="SAM" id="MobiDB-lite"/>
    </source>
</evidence>
<feature type="compositionally biased region" description="Low complexity" evidence="1">
    <location>
        <begin position="170"/>
        <end position="182"/>
    </location>
</feature>
<feature type="compositionally biased region" description="Polar residues" evidence="1">
    <location>
        <begin position="211"/>
        <end position="227"/>
    </location>
</feature>
<feature type="region of interest" description="Disordered" evidence="1">
    <location>
        <begin position="1"/>
        <end position="70"/>
    </location>
</feature>
<feature type="compositionally biased region" description="Pro residues" evidence="1">
    <location>
        <begin position="156"/>
        <end position="169"/>
    </location>
</feature>
<dbReference type="AlphaFoldDB" id="A0A1X2IIF0"/>
<reference evidence="2 3" key="1">
    <citation type="submission" date="2016-07" db="EMBL/GenBank/DDBJ databases">
        <title>Pervasive Adenine N6-methylation of Active Genes in Fungi.</title>
        <authorList>
            <consortium name="DOE Joint Genome Institute"/>
            <person name="Mondo S.J."/>
            <person name="Dannebaum R.O."/>
            <person name="Kuo R.C."/>
            <person name="Labutti K."/>
            <person name="Haridas S."/>
            <person name="Kuo A."/>
            <person name="Salamov A."/>
            <person name="Ahrendt S.R."/>
            <person name="Lipzen A."/>
            <person name="Sullivan W."/>
            <person name="Andreopoulos W.B."/>
            <person name="Clum A."/>
            <person name="Lindquist E."/>
            <person name="Daum C."/>
            <person name="Ramamoorthy G.K."/>
            <person name="Gryganskyi A."/>
            <person name="Culley D."/>
            <person name="Magnuson J.K."/>
            <person name="James T.Y."/>
            <person name="O'Malley M.A."/>
            <person name="Stajich J.E."/>
            <person name="Spatafora J.W."/>
            <person name="Visel A."/>
            <person name="Grigoriev I.V."/>
        </authorList>
    </citation>
    <scope>NUCLEOTIDE SEQUENCE [LARGE SCALE GENOMIC DNA]</scope>
    <source>
        <strain evidence="2 3">NRRL 1336</strain>
    </source>
</reference>